<feature type="domain" description="Major facilitator superfamily (MFS) profile" evidence="7">
    <location>
        <begin position="1"/>
        <end position="387"/>
    </location>
</feature>
<comment type="caution">
    <text evidence="8">The sequence shown here is derived from an EMBL/GenBank/DDBJ whole genome shotgun (WGS) entry which is preliminary data.</text>
</comment>
<dbReference type="CDD" id="cd17320">
    <property type="entry name" value="MFS_MdfA_MDR_like"/>
    <property type="match status" value="1"/>
</dbReference>
<feature type="transmembrane region" description="Helical" evidence="6">
    <location>
        <begin position="205"/>
        <end position="225"/>
    </location>
</feature>
<dbReference type="PANTHER" id="PTHR43124">
    <property type="entry name" value="PURINE EFFLUX PUMP PBUE"/>
    <property type="match status" value="1"/>
</dbReference>
<feature type="transmembrane region" description="Helical" evidence="6">
    <location>
        <begin position="72"/>
        <end position="91"/>
    </location>
</feature>
<name>A0A2T3LDQ7_9GAMM</name>
<evidence type="ECO:0000256" key="2">
    <source>
        <dbReference type="ARBA" id="ARBA00022475"/>
    </source>
</evidence>
<feature type="transmembrane region" description="Helical" evidence="6">
    <location>
        <begin position="97"/>
        <end position="118"/>
    </location>
</feature>
<evidence type="ECO:0000313" key="8">
    <source>
        <dbReference type="EMBL" id="PSV49507.1"/>
    </source>
</evidence>
<feature type="transmembrane region" description="Helical" evidence="6">
    <location>
        <begin position="359"/>
        <end position="378"/>
    </location>
</feature>
<dbReference type="PROSITE" id="PS50850">
    <property type="entry name" value="MFS"/>
    <property type="match status" value="1"/>
</dbReference>
<keyword evidence="2" id="KW-1003">Cell membrane</keyword>
<evidence type="ECO:0000256" key="5">
    <source>
        <dbReference type="ARBA" id="ARBA00023136"/>
    </source>
</evidence>
<evidence type="ECO:0000313" key="9">
    <source>
        <dbReference type="Proteomes" id="UP000241803"/>
    </source>
</evidence>
<feature type="transmembrane region" description="Helical" evidence="6">
    <location>
        <begin position="332"/>
        <end position="353"/>
    </location>
</feature>
<evidence type="ECO:0000256" key="4">
    <source>
        <dbReference type="ARBA" id="ARBA00022989"/>
    </source>
</evidence>
<feature type="transmembrane region" description="Helical" evidence="6">
    <location>
        <begin position="155"/>
        <end position="175"/>
    </location>
</feature>
<feature type="transmembrane region" description="Helical" evidence="6">
    <location>
        <begin position="130"/>
        <end position="149"/>
    </location>
</feature>
<evidence type="ECO:0000256" key="3">
    <source>
        <dbReference type="ARBA" id="ARBA00022692"/>
    </source>
</evidence>
<evidence type="ECO:0000256" key="6">
    <source>
        <dbReference type="SAM" id="Phobius"/>
    </source>
</evidence>
<dbReference type="InterPro" id="IPR011701">
    <property type="entry name" value="MFS"/>
</dbReference>
<dbReference type="Proteomes" id="UP000241803">
    <property type="component" value="Unassembled WGS sequence"/>
</dbReference>
<reference evidence="8 9" key="1">
    <citation type="submission" date="2018-03" db="EMBL/GenBank/DDBJ databases">
        <title>Whole genome sequencing of Histamine producing bacteria.</title>
        <authorList>
            <person name="Butler K."/>
        </authorList>
    </citation>
    <scope>NUCLEOTIDE SEQUENCE [LARGE SCALE GENOMIC DNA]</scope>
    <source>
        <strain evidence="8 9">ATCC 19614</strain>
    </source>
</reference>
<dbReference type="PANTHER" id="PTHR43124:SF3">
    <property type="entry name" value="CHLORAMPHENICOL EFFLUX PUMP RV0191"/>
    <property type="match status" value="1"/>
</dbReference>
<protein>
    <submittedName>
        <fullName evidence="8">MFS transporter</fullName>
    </submittedName>
</protein>
<dbReference type="GO" id="GO:0022857">
    <property type="term" value="F:transmembrane transporter activity"/>
    <property type="evidence" value="ECO:0007669"/>
    <property type="project" value="InterPro"/>
</dbReference>
<sequence>MNRKPSTWLVVALMMFPQIVETIYSPVLPHIAEAFNVSFQTAAQTLSVYFIAFAFGVVFWGRMSDVIGRRRAMLAGLLTYGVGAGLAVVATSFDVVLIARIVSAFGAAVGSVVTQTMLRDSYQGSELGKVFSLMGMGIAISPVVGLMSGSVLASTWGYVGVFVAVMALAFVLWSISTVCLPETRPEVVQSVSVGVIARKMIRDGALWRSAGLVALFNLMLFGYYGLAPFLFSHLSLSSEAFGYSGIALALGSLLGSMLNKRLLARGLSAYSLVKLASGTALIGSVGVFVTQSQLWLGYPIFLLPMMLVVMGFGVAIPNILAHALADYKTVAGTAGALFGLGYYLMLGGLLAVAGMVQNLGVVLVIGASLAVVLSLLRTSASNAIMVR</sequence>
<dbReference type="AlphaFoldDB" id="A0A2T3LDQ7"/>
<comment type="subcellular location">
    <subcellularLocation>
        <location evidence="1">Cell membrane</location>
        <topology evidence="1">Multi-pass membrane protein</topology>
    </subcellularLocation>
</comment>
<keyword evidence="9" id="KW-1185">Reference proteome</keyword>
<dbReference type="RefSeq" id="WP_107252141.1">
    <property type="nucleotide sequence ID" value="NZ_PYOC01000001.1"/>
</dbReference>
<gene>
    <name evidence="8" type="ORF">C9J47_02765</name>
</gene>
<dbReference type="Gene3D" id="1.20.1720.10">
    <property type="entry name" value="Multidrug resistance protein D"/>
    <property type="match status" value="1"/>
</dbReference>
<keyword evidence="4 6" id="KW-1133">Transmembrane helix</keyword>
<feature type="transmembrane region" description="Helical" evidence="6">
    <location>
        <begin position="270"/>
        <end position="289"/>
    </location>
</feature>
<organism evidence="8 9">
    <name type="scientific">Photobacterium indicum</name>
    <dbReference type="NCBI Taxonomy" id="81447"/>
    <lineage>
        <taxon>Bacteria</taxon>
        <taxon>Pseudomonadati</taxon>
        <taxon>Pseudomonadota</taxon>
        <taxon>Gammaproteobacteria</taxon>
        <taxon>Vibrionales</taxon>
        <taxon>Vibrionaceae</taxon>
        <taxon>Photobacterium</taxon>
    </lineage>
</organism>
<proteinExistence type="predicted"/>
<evidence type="ECO:0000259" key="7">
    <source>
        <dbReference type="PROSITE" id="PS50850"/>
    </source>
</evidence>
<dbReference type="InterPro" id="IPR050189">
    <property type="entry name" value="MFS_Efflux_Transporters"/>
</dbReference>
<feature type="transmembrane region" description="Helical" evidence="6">
    <location>
        <begin position="240"/>
        <end position="258"/>
    </location>
</feature>
<dbReference type="Pfam" id="PF07690">
    <property type="entry name" value="MFS_1"/>
    <property type="match status" value="1"/>
</dbReference>
<feature type="transmembrane region" description="Helical" evidence="6">
    <location>
        <begin position="295"/>
        <end position="320"/>
    </location>
</feature>
<keyword evidence="5 6" id="KW-0472">Membrane</keyword>
<dbReference type="InterPro" id="IPR020846">
    <property type="entry name" value="MFS_dom"/>
</dbReference>
<dbReference type="EMBL" id="PYOC01000001">
    <property type="protein sequence ID" value="PSV49507.1"/>
    <property type="molecule type" value="Genomic_DNA"/>
</dbReference>
<accession>A0A2T3LDQ7</accession>
<keyword evidence="3 6" id="KW-0812">Transmembrane</keyword>
<dbReference type="SUPFAM" id="SSF103473">
    <property type="entry name" value="MFS general substrate transporter"/>
    <property type="match status" value="1"/>
</dbReference>
<feature type="transmembrane region" description="Helical" evidence="6">
    <location>
        <begin position="38"/>
        <end position="60"/>
    </location>
</feature>
<evidence type="ECO:0000256" key="1">
    <source>
        <dbReference type="ARBA" id="ARBA00004651"/>
    </source>
</evidence>
<dbReference type="GO" id="GO:0005886">
    <property type="term" value="C:plasma membrane"/>
    <property type="evidence" value="ECO:0007669"/>
    <property type="project" value="UniProtKB-SubCell"/>
</dbReference>
<dbReference type="InterPro" id="IPR036259">
    <property type="entry name" value="MFS_trans_sf"/>
</dbReference>